<evidence type="ECO:0000259" key="4">
    <source>
        <dbReference type="Pfam" id="PF01494"/>
    </source>
</evidence>
<dbReference type="NCBIfam" id="NF005720">
    <property type="entry name" value="PRK07538.1"/>
    <property type="match status" value="1"/>
</dbReference>
<dbReference type="Proteomes" id="UP001500879">
    <property type="component" value="Unassembled WGS sequence"/>
</dbReference>
<dbReference type="RefSeq" id="WP_344023406.1">
    <property type="nucleotide sequence ID" value="NZ_BAAABX010000026.1"/>
</dbReference>
<dbReference type="Gene3D" id="3.30.9.30">
    <property type="match status" value="1"/>
</dbReference>
<dbReference type="PRINTS" id="PR00420">
    <property type="entry name" value="RNGMNOXGNASE"/>
</dbReference>
<keyword evidence="6" id="KW-1185">Reference proteome</keyword>
<keyword evidence="1" id="KW-0560">Oxidoreductase</keyword>
<dbReference type="InterPro" id="IPR050493">
    <property type="entry name" value="FAD-dep_Monooxygenase_BioMet"/>
</dbReference>
<keyword evidence="2" id="KW-0503">Monooxygenase</keyword>
<evidence type="ECO:0000256" key="1">
    <source>
        <dbReference type="ARBA" id="ARBA00023002"/>
    </source>
</evidence>
<dbReference type="SUPFAM" id="SSF51905">
    <property type="entry name" value="FAD/NAD(P)-binding domain"/>
    <property type="match status" value="1"/>
</dbReference>
<dbReference type="InterPro" id="IPR002938">
    <property type="entry name" value="FAD-bd"/>
</dbReference>
<dbReference type="Gene3D" id="3.50.50.60">
    <property type="entry name" value="FAD/NAD(P)-binding domain"/>
    <property type="match status" value="1"/>
</dbReference>
<accession>A0ABN0YQB2</accession>
<feature type="domain" description="FAD-binding" evidence="4">
    <location>
        <begin position="297"/>
        <end position="362"/>
    </location>
</feature>
<dbReference type="PANTHER" id="PTHR13789">
    <property type="entry name" value="MONOOXYGENASE"/>
    <property type="match status" value="1"/>
</dbReference>
<dbReference type="SUPFAM" id="SSF54373">
    <property type="entry name" value="FAD-linked reductases, C-terminal domain"/>
    <property type="match status" value="1"/>
</dbReference>
<protein>
    <submittedName>
        <fullName evidence="5">Pyocyanin biosynthetic protein PhzM</fullName>
    </submittedName>
</protein>
<gene>
    <name evidence="5" type="primary">phzM_3</name>
    <name evidence="5" type="ORF">GCM10010357_25900</name>
</gene>
<dbReference type="Pfam" id="PF01494">
    <property type="entry name" value="FAD_binding_3"/>
    <property type="match status" value="2"/>
</dbReference>
<dbReference type="InterPro" id="IPR036188">
    <property type="entry name" value="FAD/NAD-bd_sf"/>
</dbReference>
<name>A0ABN0YQB2_9ACTN</name>
<feature type="compositionally biased region" description="Basic and acidic residues" evidence="3">
    <location>
        <begin position="397"/>
        <end position="406"/>
    </location>
</feature>
<dbReference type="PANTHER" id="PTHR13789:SF268">
    <property type="entry name" value="5-METHYLPHENAZINE-1-CARBOXYLATE 1-MONOOXYGENASE"/>
    <property type="match status" value="1"/>
</dbReference>
<sequence>MTTADTAGFVIAGAGIGGLTAALALHARGIGATVLEAAEEILPLGVGINIQPAAIAELTALGFADALAATGIATREHLYVDHRGTTLWTEPRGLAAGYGHPQYSLHRGELQMMLLDAVRERLGPGAVRTGLRVHGFERTADGVRVEARDPSDSAVLLEATALIGADGVRSTVRDRLHPGRSGLSTGGTRMWRGLTELDGFLDGRTMIVAADDRATRLIAYPVSTRAAARGKALLNWVCLVPDPAGGAAGDPRPSRPGDPEEVLPHLAHWSFDWLDLRAMVLGSPQILHYPMVDRDPLDRWGDGRVTLLGDAAHLMYPIGANGASQAVLDAAALADHCAEHADPAVALERYEAVRRPATTAIVLANREMDHAEKALAARPDGDKSATLAEVTTAYRTTVERRPSAGG</sequence>
<proteinExistence type="predicted"/>
<evidence type="ECO:0000256" key="3">
    <source>
        <dbReference type="SAM" id="MobiDB-lite"/>
    </source>
</evidence>
<dbReference type="EMBL" id="BAAABX010000026">
    <property type="protein sequence ID" value="GAA0403686.1"/>
    <property type="molecule type" value="Genomic_DNA"/>
</dbReference>
<evidence type="ECO:0000313" key="5">
    <source>
        <dbReference type="EMBL" id="GAA0403686.1"/>
    </source>
</evidence>
<feature type="region of interest" description="Disordered" evidence="3">
    <location>
        <begin position="378"/>
        <end position="406"/>
    </location>
</feature>
<evidence type="ECO:0000313" key="6">
    <source>
        <dbReference type="Proteomes" id="UP001500879"/>
    </source>
</evidence>
<organism evidence="5 6">
    <name type="scientific">Streptomyces luteireticuli</name>
    <dbReference type="NCBI Taxonomy" id="173858"/>
    <lineage>
        <taxon>Bacteria</taxon>
        <taxon>Bacillati</taxon>
        <taxon>Actinomycetota</taxon>
        <taxon>Actinomycetes</taxon>
        <taxon>Kitasatosporales</taxon>
        <taxon>Streptomycetaceae</taxon>
        <taxon>Streptomyces</taxon>
    </lineage>
</organism>
<feature type="domain" description="FAD-binding" evidence="4">
    <location>
        <begin position="10"/>
        <end position="182"/>
    </location>
</feature>
<comment type="caution">
    <text evidence="5">The sequence shown here is derived from an EMBL/GenBank/DDBJ whole genome shotgun (WGS) entry which is preliminary data.</text>
</comment>
<evidence type="ECO:0000256" key="2">
    <source>
        <dbReference type="ARBA" id="ARBA00023033"/>
    </source>
</evidence>
<reference evidence="5 6" key="1">
    <citation type="journal article" date="2019" name="Int. J. Syst. Evol. Microbiol.">
        <title>The Global Catalogue of Microorganisms (GCM) 10K type strain sequencing project: providing services to taxonomists for standard genome sequencing and annotation.</title>
        <authorList>
            <consortium name="The Broad Institute Genomics Platform"/>
            <consortium name="The Broad Institute Genome Sequencing Center for Infectious Disease"/>
            <person name="Wu L."/>
            <person name="Ma J."/>
        </authorList>
    </citation>
    <scope>NUCLEOTIDE SEQUENCE [LARGE SCALE GENOMIC DNA]</scope>
    <source>
        <strain evidence="5 6">JCM 4788</strain>
    </source>
</reference>